<evidence type="ECO:0000256" key="7">
    <source>
        <dbReference type="ARBA" id="ARBA00023136"/>
    </source>
</evidence>
<feature type="transmembrane region" description="Helical" evidence="9">
    <location>
        <begin position="262"/>
        <end position="281"/>
    </location>
</feature>
<comment type="subcellular location">
    <subcellularLocation>
        <location evidence="1">Cell membrane</location>
        <topology evidence="1">Multi-pass membrane protein</topology>
    </subcellularLocation>
</comment>
<feature type="transmembrane region" description="Helical" evidence="9">
    <location>
        <begin position="193"/>
        <end position="214"/>
    </location>
</feature>
<feature type="transmembrane region" description="Helical" evidence="9">
    <location>
        <begin position="144"/>
        <end position="164"/>
    </location>
</feature>
<gene>
    <name evidence="10" type="ORF">ACFO0N_21750</name>
</gene>
<keyword evidence="3" id="KW-1003">Cell membrane</keyword>
<proteinExistence type="inferred from homology"/>
<comment type="caution">
    <text evidence="10">The sequence shown here is derived from an EMBL/GenBank/DDBJ whole genome shotgun (WGS) entry which is preliminary data.</text>
</comment>
<feature type="transmembrane region" description="Helical" evidence="9">
    <location>
        <begin position="477"/>
        <end position="493"/>
    </location>
</feature>
<dbReference type="InterPro" id="IPR001851">
    <property type="entry name" value="ABC_transp_permease"/>
</dbReference>
<reference evidence="10 11" key="1">
    <citation type="journal article" date="2019" name="Int. J. Syst. Evol. Microbiol.">
        <title>The Global Catalogue of Microorganisms (GCM) 10K type strain sequencing project: providing services to taxonomists for standard genome sequencing and annotation.</title>
        <authorList>
            <consortium name="The Broad Institute Genomics Platform"/>
            <consortium name="The Broad Institute Genome Sequencing Center for Infectious Disease"/>
            <person name="Wu L."/>
            <person name="Ma J."/>
        </authorList>
    </citation>
    <scope>NUCLEOTIDE SEQUENCE [LARGE SCALE GENOMIC DNA]</scope>
    <source>
        <strain evidence="10 11">CGMCC 1.12553</strain>
    </source>
</reference>
<evidence type="ECO:0000256" key="4">
    <source>
        <dbReference type="ARBA" id="ARBA00022692"/>
    </source>
</evidence>
<feature type="transmembrane region" description="Helical" evidence="9">
    <location>
        <begin position="226"/>
        <end position="255"/>
    </location>
</feature>
<dbReference type="PANTHER" id="PTHR11795">
    <property type="entry name" value="BRANCHED-CHAIN AMINO ACID TRANSPORT SYSTEM PERMEASE PROTEIN LIVH"/>
    <property type="match status" value="1"/>
</dbReference>
<accession>A0ABD5PI90</accession>
<feature type="transmembrane region" description="Helical" evidence="9">
    <location>
        <begin position="421"/>
        <end position="439"/>
    </location>
</feature>
<feature type="transmembrane region" description="Helical" evidence="9">
    <location>
        <begin position="41"/>
        <end position="59"/>
    </location>
</feature>
<name>A0ABD5PI90_9EURY</name>
<comment type="similarity">
    <text evidence="8">Belongs to the binding-protein-dependent transport system permease family. LivHM subfamily.</text>
</comment>
<evidence type="ECO:0000256" key="3">
    <source>
        <dbReference type="ARBA" id="ARBA00022475"/>
    </source>
</evidence>
<feature type="transmembrane region" description="Helical" evidence="9">
    <location>
        <begin position="318"/>
        <end position="340"/>
    </location>
</feature>
<feature type="transmembrane region" description="Helical" evidence="9">
    <location>
        <begin position="564"/>
        <end position="589"/>
    </location>
</feature>
<feature type="transmembrane region" description="Helical" evidence="9">
    <location>
        <begin position="12"/>
        <end position="34"/>
    </location>
</feature>
<evidence type="ECO:0000313" key="10">
    <source>
        <dbReference type="EMBL" id="MFC4360579.1"/>
    </source>
</evidence>
<feature type="transmembrane region" description="Helical" evidence="9">
    <location>
        <begin position="95"/>
        <end position="114"/>
    </location>
</feature>
<evidence type="ECO:0000256" key="9">
    <source>
        <dbReference type="SAM" id="Phobius"/>
    </source>
</evidence>
<dbReference type="CDD" id="cd06581">
    <property type="entry name" value="TM_PBP1_LivM_like"/>
    <property type="match status" value="1"/>
</dbReference>
<feature type="transmembrane region" description="Helical" evidence="9">
    <location>
        <begin position="601"/>
        <end position="626"/>
    </location>
</feature>
<dbReference type="GO" id="GO:0006865">
    <property type="term" value="P:amino acid transport"/>
    <property type="evidence" value="ECO:0007669"/>
    <property type="project" value="UniProtKB-KW"/>
</dbReference>
<dbReference type="InterPro" id="IPR052157">
    <property type="entry name" value="BCAA_transport_permease"/>
</dbReference>
<dbReference type="GO" id="GO:0005886">
    <property type="term" value="C:plasma membrane"/>
    <property type="evidence" value="ECO:0007669"/>
    <property type="project" value="UniProtKB-SubCell"/>
</dbReference>
<keyword evidence="11" id="KW-1185">Reference proteome</keyword>
<evidence type="ECO:0000256" key="2">
    <source>
        <dbReference type="ARBA" id="ARBA00022448"/>
    </source>
</evidence>
<evidence type="ECO:0000256" key="5">
    <source>
        <dbReference type="ARBA" id="ARBA00022970"/>
    </source>
</evidence>
<keyword evidence="6 9" id="KW-1133">Transmembrane helix</keyword>
<evidence type="ECO:0000256" key="6">
    <source>
        <dbReference type="ARBA" id="ARBA00022989"/>
    </source>
</evidence>
<evidence type="ECO:0000313" key="11">
    <source>
        <dbReference type="Proteomes" id="UP001595921"/>
    </source>
</evidence>
<dbReference type="Proteomes" id="UP001595921">
    <property type="component" value="Unassembled WGS sequence"/>
</dbReference>
<evidence type="ECO:0000256" key="8">
    <source>
        <dbReference type="ARBA" id="ARBA00037998"/>
    </source>
</evidence>
<sequence>MAAAGALFDQVLNGLTIGMVYVLLAAGLSIVFGVMDVINFAHGEFFALGAYFALSVAIATGPGGFWVALLVAPLLVAVVGAGVERFTVRPLYGRNPLYHILLTFGLVLVIKDVVELVWGPQPYQFAKPPVLRGTVEILGYGYSVYSYFVVGVGLLIAVGTWLALTRTKYGLIIRAGSMDRGMVRNLGIDVDRYYTLVFAFGALLAAVGGVVIAGRQSVSPGMGDSVIIPAFIIVVLGGLGSFRGAVVGGLAVGVVQTLVRSYVPVLEGLVVFLLMIVVLLVRPQGLFGNPEWAGADEGGDLLTVSGGGVFDSTLRRRAGAALVAAFAVVPLLVGLPSYYVNTLAVSIFVWALFALSLDLVMGYAGLVSLGHVLFYGVGAYATVLVVVNLVPSLWVALAVAIAVCTAVAWVVGHLSIRVSGVYFSMITLAFAELFHSAVYKFGWTGGSDGIFGGFDPTYGLVGGPAVRSIELVGDVELFYYVALAAAVGGYLLARRLIRAPFGSVLQAIRESEDRTAFVGYDVTAYKRRAFVVSGGLAGLAGGLSATLTGGVAPEFLAWILSGEVIVMTILGGMGTLYGPMLGAGVYLVVKDVLLSLTNAGSPLLVALGEFWQGALGLLFVAFVIFVPEGLVSLPETVASRIDRRSGGGETIAEDAEVSD</sequence>
<keyword evidence="2" id="KW-0813">Transport</keyword>
<evidence type="ECO:0000256" key="1">
    <source>
        <dbReference type="ARBA" id="ARBA00004651"/>
    </source>
</evidence>
<protein>
    <submittedName>
        <fullName evidence="10">ABC transporter permease</fullName>
    </submittedName>
</protein>
<dbReference type="EMBL" id="JBHSDS010000017">
    <property type="protein sequence ID" value="MFC4360579.1"/>
    <property type="molecule type" value="Genomic_DNA"/>
</dbReference>
<dbReference type="RefSeq" id="WP_267620912.1">
    <property type="nucleotide sequence ID" value="NZ_JAODIW010000005.1"/>
</dbReference>
<dbReference type="PANTHER" id="PTHR11795:SF442">
    <property type="entry name" value="ABC TRANSPORTER ATP-BINDING PROTEIN"/>
    <property type="match status" value="1"/>
</dbReference>
<dbReference type="CDD" id="cd06582">
    <property type="entry name" value="TM_PBP1_LivH_like"/>
    <property type="match status" value="1"/>
</dbReference>
<dbReference type="InterPro" id="IPR043428">
    <property type="entry name" value="LivM-like"/>
</dbReference>
<feature type="transmembrane region" description="Helical" evidence="9">
    <location>
        <begin position="347"/>
        <end position="373"/>
    </location>
</feature>
<feature type="transmembrane region" description="Helical" evidence="9">
    <location>
        <begin position="529"/>
        <end position="552"/>
    </location>
</feature>
<feature type="transmembrane region" description="Helical" evidence="9">
    <location>
        <begin position="65"/>
        <end position="83"/>
    </location>
</feature>
<feature type="transmembrane region" description="Helical" evidence="9">
    <location>
        <begin position="393"/>
        <end position="414"/>
    </location>
</feature>
<keyword evidence="4 9" id="KW-0812">Transmembrane</keyword>
<keyword evidence="5" id="KW-0029">Amino-acid transport</keyword>
<dbReference type="AlphaFoldDB" id="A0ABD5PI90"/>
<dbReference type="Pfam" id="PF02653">
    <property type="entry name" value="BPD_transp_2"/>
    <property type="match status" value="2"/>
</dbReference>
<organism evidence="10 11">
    <name type="scientific">Halobium salinum</name>
    <dbReference type="NCBI Taxonomy" id="1364940"/>
    <lineage>
        <taxon>Archaea</taxon>
        <taxon>Methanobacteriati</taxon>
        <taxon>Methanobacteriota</taxon>
        <taxon>Stenosarchaea group</taxon>
        <taxon>Halobacteria</taxon>
        <taxon>Halobacteriales</taxon>
        <taxon>Haloferacaceae</taxon>
        <taxon>Halobium</taxon>
    </lineage>
</organism>
<keyword evidence="7 9" id="KW-0472">Membrane</keyword>